<dbReference type="Gene3D" id="3.40.640.10">
    <property type="entry name" value="Type I PLP-dependent aspartate aminotransferase-like (Major domain)"/>
    <property type="match status" value="1"/>
</dbReference>
<gene>
    <name evidence="1" type="ORF">EI427_11575</name>
</gene>
<dbReference type="GO" id="GO:0004069">
    <property type="term" value="F:L-aspartate:2-oxoglutarate aminotransferase activity"/>
    <property type="evidence" value="ECO:0007669"/>
    <property type="project" value="InterPro"/>
</dbReference>
<dbReference type="Proteomes" id="UP000267268">
    <property type="component" value="Chromosome 1"/>
</dbReference>
<dbReference type="RefSeq" id="WP_126614767.1">
    <property type="nucleotide sequence ID" value="NZ_CP034562.1"/>
</dbReference>
<organism evidence="1 2">
    <name type="scientific">Flammeovirga pectinis</name>
    <dbReference type="NCBI Taxonomy" id="2494373"/>
    <lineage>
        <taxon>Bacteria</taxon>
        <taxon>Pseudomonadati</taxon>
        <taxon>Bacteroidota</taxon>
        <taxon>Cytophagia</taxon>
        <taxon>Cytophagales</taxon>
        <taxon>Flammeovirgaceae</taxon>
        <taxon>Flammeovirga</taxon>
    </lineage>
</organism>
<dbReference type="Gene3D" id="3.90.1150.10">
    <property type="entry name" value="Aspartate Aminotransferase, domain 1"/>
    <property type="match status" value="1"/>
</dbReference>
<reference evidence="1 2" key="1">
    <citation type="submission" date="2018-12" db="EMBL/GenBank/DDBJ databases">
        <title>Flammeovirga pectinis sp. nov., isolated from the gut of the Korean scallop, Patinopecten yessoensis.</title>
        <authorList>
            <person name="Bae J.-W."/>
            <person name="Jeong Y.-S."/>
            <person name="Kang W."/>
        </authorList>
    </citation>
    <scope>NUCLEOTIDE SEQUENCE [LARGE SCALE GENOMIC DNA]</scope>
    <source>
        <strain evidence="1 2">L12M1</strain>
    </source>
</reference>
<proteinExistence type="predicted"/>
<name>A0A3S9P3Q8_9BACT</name>
<dbReference type="CDD" id="cd00609">
    <property type="entry name" value="AAT_like"/>
    <property type="match status" value="1"/>
</dbReference>
<dbReference type="PANTHER" id="PTHR43799:SF1">
    <property type="entry name" value="ASPARTATE AMINOTRANSFERASE"/>
    <property type="match status" value="1"/>
</dbReference>
<dbReference type="PANTHER" id="PTHR43799">
    <property type="entry name" value="AMINOTRANSFERASE, PUTATIVE-RELATED"/>
    <property type="match status" value="1"/>
</dbReference>
<dbReference type="InterPro" id="IPR015421">
    <property type="entry name" value="PyrdxlP-dep_Trfase_major"/>
</dbReference>
<keyword evidence="2" id="KW-1185">Reference proteome</keyword>
<evidence type="ECO:0000313" key="2">
    <source>
        <dbReference type="Proteomes" id="UP000267268"/>
    </source>
</evidence>
<dbReference type="InterPro" id="IPR015422">
    <property type="entry name" value="PyrdxlP-dep_Trfase_small"/>
</dbReference>
<dbReference type="OrthoDB" id="594134at2"/>
<dbReference type="SUPFAM" id="SSF53383">
    <property type="entry name" value="PLP-dependent transferases"/>
    <property type="match status" value="1"/>
</dbReference>
<keyword evidence="1" id="KW-0032">Aminotransferase</keyword>
<protein>
    <submittedName>
        <fullName evidence="1">Aminotransferase class I/II-fold pyridoxal phosphate-dependent enzyme</fullName>
    </submittedName>
</protein>
<dbReference type="EMBL" id="CP034562">
    <property type="protein sequence ID" value="AZQ62850.1"/>
    <property type="molecule type" value="Genomic_DNA"/>
</dbReference>
<dbReference type="InterPro" id="IPR024551">
    <property type="entry name" value="AspAT_Ic"/>
</dbReference>
<dbReference type="InterPro" id="IPR015424">
    <property type="entry name" value="PyrdxlP-dep_Trfase"/>
</dbReference>
<accession>A0A3S9P3Q8</accession>
<evidence type="ECO:0000313" key="1">
    <source>
        <dbReference type="EMBL" id="AZQ62850.1"/>
    </source>
</evidence>
<keyword evidence="1" id="KW-0808">Transferase</keyword>
<dbReference type="KEGG" id="fll:EI427_11575"/>
<dbReference type="AlphaFoldDB" id="A0A3S9P3Q8"/>
<sequence length="413" mass="45392">MASLTKKELQKKYEEYKAQGLALDMTRGKPGAEQLDLSLPMLDLVTSKDYKTLAGADTRNYGGLDGIPEMKEIFKDFLEVSSTDEVIVGGNSSLTLMHDTLARAMSHGFPESKKPWGQQAKVKFLCPSPGYDRHFSVCEHFGIEMVTVPMTDKGPDMDVVEKLVAEDKTIKGIWVVPKYSNPTGITCSKKTVKRLAKMTTAAKDFRIMWDNAYTVHHLSKEQDELENILEACKKEGNDERVLIYGSFSKISFAGSGVAGMGASASNINWMKAHLSMSTIGPDKINQVRHARFFKDFKGVQKHMKKHAAIIAPKFDAVIEILEKELGGKKIATWTVPKGGYFISLDVPKGTAKQVVKLASDAGVKLTAAGATFPYKNDPKDENIRIAPTLPSMGEIKLAMRVLAVCVQLAAAKK</sequence>
<dbReference type="Pfam" id="PF12897">
    <property type="entry name" value="Asp_aminotransf"/>
    <property type="match status" value="1"/>
</dbReference>